<dbReference type="InterPro" id="IPR000524">
    <property type="entry name" value="Tscrpt_reg_HTH_GntR"/>
</dbReference>
<dbReference type="InterPro" id="IPR011711">
    <property type="entry name" value="GntR_C"/>
</dbReference>
<evidence type="ECO:0000256" key="2">
    <source>
        <dbReference type="ARBA" id="ARBA00023125"/>
    </source>
</evidence>
<proteinExistence type="predicted"/>
<dbReference type="PANTHER" id="PTHR43537">
    <property type="entry name" value="TRANSCRIPTIONAL REGULATOR, GNTR FAMILY"/>
    <property type="match status" value="1"/>
</dbReference>
<dbReference type="Gene3D" id="1.20.120.530">
    <property type="entry name" value="GntR ligand-binding domain-like"/>
    <property type="match status" value="1"/>
</dbReference>
<evidence type="ECO:0000259" key="4">
    <source>
        <dbReference type="PROSITE" id="PS50949"/>
    </source>
</evidence>
<dbReference type="SUPFAM" id="SSF46785">
    <property type="entry name" value="Winged helix' DNA-binding domain"/>
    <property type="match status" value="1"/>
</dbReference>
<organism evidence="5 6">
    <name type="scientific">Methylobacterium oryzihabitans</name>
    <dbReference type="NCBI Taxonomy" id="2499852"/>
    <lineage>
        <taxon>Bacteria</taxon>
        <taxon>Pseudomonadati</taxon>
        <taxon>Pseudomonadota</taxon>
        <taxon>Alphaproteobacteria</taxon>
        <taxon>Hyphomicrobiales</taxon>
        <taxon>Methylobacteriaceae</taxon>
        <taxon>Methylobacterium</taxon>
    </lineage>
</organism>
<name>A0A3S2YNA5_9HYPH</name>
<keyword evidence="6" id="KW-1185">Reference proteome</keyword>
<dbReference type="InterPro" id="IPR036388">
    <property type="entry name" value="WH-like_DNA-bd_sf"/>
</dbReference>
<gene>
    <name evidence="5" type="ORF">EOE48_20890</name>
</gene>
<dbReference type="Pfam" id="PF00392">
    <property type="entry name" value="GntR"/>
    <property type="match status" value="1"/>
</dbReference>
<dbReference type="RefSeq" id="WP_127732768.1">
    <property type="nucleotide sequence ID" value="NZ_SACP01000024.1"/>
</dbReference>
<dbReference type="CDD" id="cd07377">
    <property type="entry name" value="WHTH_GntR"/>
    <property type="match status" value="1"/>
</dbReference>
<dbReference type="AlphaFoldDB" id="A0A3S2YNA5"/>
<protein>
    <submittedName>
        <fullName evidence="5">GntR family transcriptional regulator</fullName>
    </submittedName>
</protein>
<dbReference type="Gene3D" id="1.10.10.10">
    <property type="entry name" value="Winged helix-like DNA-binding domain superfamily/Winged helix DNA-binding domain"/>
    <property type="match status" value="1"/>
</dbReference>
<dbReference type="Proteomes" id="UP000286997">
    <property type="component" value="Unassembled WGS sequence"/>
</dbReference>
<dbReference type="InterPro" id="IPR008920">
    <property type="entry name" value="TF_FadR/GntR_C"/>
</dbReference>
<evidence type="ECO:0000313" key="6">
    <source>
        <dbReference type="Proteomes" id="UP000286997"/>
    </source>
</evidence>
<keyword evidence="2" id="KW-0238">DNA-binding</keyword>
<dbReference type="SMART" id="SM00345">
    <property type="entry name" value="HTH_GNTR"/>
    <property type="match status" value="1"/>
</dbReference>
<dbReference type="SMART" id="SM00895">
    <property type="entry name" value="FCD"/>
    <property type="match status" value="1"/>
</dbReference>
<dbReference type="Pfam" id="PF07729">
    <property type="entry name" value="FCD"/>
    <property type="match status" value="1"/>
</dbReference>
<reference evidence="5 6" key="1">
    <citation type="submission" date="2019-01" db="EMBL/GenBank/DDBJ databases">
        <authorList>
            <person name="Chen W.-M."/>
        </authorList>
    </citation>
    <scope>NUCLEOTIDE SEQUENCE [LARGE SCALE GENOMIC DNA]</scope>
    <source>
        <strain evidence="5 6">TER-1</strain>
    </source>
</reference>
<evidence type="ECO:0000256" key="3">
    <source>
        <dbReference type="ARBA" id="ARBA00023163"/>
    </source>
</evidence>
<dbReference type="EMBL" id="SACP01000024">
    <property type="protein sequence ID" value="RVU15060.1"/>
    <property type="molecule type" value="Genomic_DNA"/>
</dbReference>
<dbReference type="SUPFAM" id="SSF48008">
    <property type="entry name" value="GntR ligand-binding domain-like"/>
    <property type="match status" value="1"/>
</dbReference>
<evidence type="ECO:0000313" key="5">
    <source>
        <dbReference type="EMBL" id="RVU15060.1"/>
    </source>
</evidence>
<dbReference type="PROSITE" id="PS50949">
    <property type="entry name" value="HTH_GNTR"/>
    <property type="match status" value="1"/>
</dbReference>
<comment type="caution">
    <text evidence="5">The sequence shown here is derived from an EMBL/GenBank/DDBJ whole genome shotgun (WGS) entry which is preliminary data.</text>
</comment>
<sequence length="221" mass="24734">MTRQEPELPLSEKLAQRILDLVITGELPPGRKLSEAEFSERYDVSRNTLRETFRLLTKDGLLRHEAHRGVFVSIPTTDMILDIYRVRRIVECGSVRQGWRQHPAVRDIRRAYERALASQAQGDWQAVGSANMAYHAAVVDLSDCVRLSGLFKRVSAELRLAFGAISDPERVHASFVDMNGSILALIEAGDMAKAADAMSTYLDASERMVLKHFASQPPART</sequence>
<dbReference type="GO" id="GO:0003700">
    <property type="term" value="F:DNA-binding transcription factor activity"/>
    <property type="evidence" value="ECO:0007669"/>
    <property type="project" value="InterPro"/>
</dbReference>
<dbReference type="PANTHER" id="PTHR43537:SF45">
    <property type="entry name" value="GNTR FAMILY REGULATORY PROTEIN"/>
    <property type="match status" value="1"/>
</dbReference>
<keyword evidence="1" id="KW-0805">Transcription regulation</keyword>
<dbReference type="PRINTS" id="PR00035">
    <property type="entry name" value="HTHGNTR"/>
</dbReference>
<evidence type="ECO:0000256" key="1">
    <source>
        <dbReference type="ARBA" id="ARBA00023015"/>
    </source>
</evidence>
<feature type="domain" description="HTH gntR-type" evidence="4">
    <location>
        <begin position="8"/>
        <end position="75"/>
    </location>
</feature>
<keyword evidence="3" id="KW-0804">Transcription</keyword>
<accession>A0A3S2YNA5</accession>
<dbReference type="InterPro" id="IPR036390">
    <property type="entry name" value="WH_DNA-bd_sf"/>
</dbReference>
<dbReference type="GO" id="GO:0003677">
    <property type="term" value="F:DNA binding"/>
    <property type="evidence" value="ECO:0007669"/>
    <property type="project" value="UniProtKB-KW"/>
</dbReference>
<dbReference type="OrthoDB" id="9788098at2"/>